<evidence type="ECO:0000256" key="4">
    <source>
        <dbReference type="ARBA" id="ARBA00022692"/>
    </source>
</evidence>
<dbReference type="Pfam" id="PF00593">
    <property type="entry name" value="TonB_dep_Rec_b-barrel"/>
    <property type="match status" value="1"/>
</dbReference>
<dbReference type="Proteomes" id="UP000664417">
    <property type="component" value="Unassembled WGS sequence"/>
</dbReference>
<reference evidence="13" key="1">
    <citation type="submission" date="2021-03" db="EMBL/GenBank/DDBJ databases">
        <authorList>
            <person name="Wang G."/>
        </authorList>
    </citation>
    <scope>NUCLEOTIDE SEQUENCE</scope>
    <source>
        <strain evidence="13">KCTC 12899</strain>
    </source>
</reference>
<dbReference type="Gene3D" id="2.170.130.10">
    <property type="entry name" value="TonB-dependent receptor, plug domain"/>
    <property type="match status" value="1"/>
</dbReference>
<dbReference type="InterPro" id="IPR012910">
    <property type="entry name" value="Plug_dom"/>
</dbReference>
<keyword evidence="4 8" id="KW-0812">Transmembrane</keyword>
<keyword evidence="14" id="KW-1185">Reference proteome</keyword>
<evidence type="ECO:0000259" key="11">
    <source>
        <dbReference type="Pfam" id="PF00593"/>
    </source>
</evidence>
<evidence type="ECO:0000256" key="5">
    <source>
        <dbReference type="ARBA" id="ARBA00023077"/>
    </source>
</evidence>
<keyword evidence="10" id="KW-0732">Signal</keyword>
<sequence>MGILTDSKAVRGLARLSALVAMAFSFTAVSFAQDNDKDPEKIEPVEERITVTGTRIKRTDAETAAPIDVVTREEIEKSGATSIDRILQELPSVTGGALNTNISNGNDDRSTITIRGLDSSNTLVLLNGRRLVNHGRASASVDLNTIPLQAVERIEVLKDGGSAIYGSDAVAGVVNIITRDHVDGFETPLYYGQTSRGDLETQNYSVLFGTSTDRARIMVSANYYEKTGIFSRDRSISNDADTSQTFGIDLGYFNRSSATPTGYFNVPGLGVMTLDPALGDGSDASHFRAFDNTVDRYNFREETPATLPQERSNIFMTGSYDWKDNISFFAEAWYMKIKTDNGLAPNPLFTAFNGFGPITVSADNQYNPFGVDIPDVRRRMIETGLRSAEREGDNYRVVGGVEGSFGTDWSWDAYFLWHEDTRRNFQAGALIGPRVELALGPADQCLASPGCVQLNLFGGPGSITEEMLDYVSTTGLFTGRSNMKQLAFNIAGTLAFLPAGGLGFAAGVEYREEFGEDNPDSLVSLGETIGFTNFERTFGDRDLKEAYAELYVPIANSVPGAQLLEMTFAGRYSDYSDFGDNFAPKFGFKYKPIEQVALRATYSETFKAPTLNQLFSGNSQGFPTLVDPLAPAGETRTQFLTVEGSNPDLSPESSEVTTVGLVVEPVENLSFTIDRFVIDQEDVVKANAQYILDENANSGAFAERVIRDADGFLQLLISTPINVGRVEVSGWDFNINYRMPDVLDGLSVTLNGTYMDKWDEQATPDTAFIERAGTFDGNDGPGSVPDYKINMLWSLNSGKLNVSGGMNYISTYEEVEPFSGNIREIDSWLTVDVQAGYAINPDFRISVGIDNILDEEPPFSAQAFNDNFDGSTHNLYGTFFYTQITNRF</sequence>
<feature type="signal peptide" evidence="10">
    <location>
        <begin position="1"/>
        <end position="32"/>
    </location>
</feature>
<evidence type="ECO:0000259" key="12">
    <source>
        <dbReference type="Pfam" id="PF07715"/>
    </source>
</evidence>
<dbReference type="PROSITE" id="PS52016">
    <property type="entry name" value="TONB_DEPENDENT_REC_3"/>
    <property type="match status" value="1"/>
</dbReference>
<protein>
    <submittedName>
        <fullName evidence="13">TonB-dependent receptor</fullName>
    </submittedName>
</protein>
<dbReference type="InterPro" id="IPR000531">
    <property type="entry name" value="Beta-barrel_TonB"/>
</dbReference>
<gene>
    <name evidence="13" type="ORF">J3U88_30220</name>
</gene>
<dbReference type="CDD" id="cd01347">
    <property type="entry name" value="ligand_gated_channel"/>
    <property type="match status" value="1"/>
</dbReference>
<keyword evidence="13" id="KW-0675">Receptor</keyword>
<dbReference type="PANTHER" id="PTHR47234">
    <property type="match status" value="1"/>
</dbReference>
<name>A0A8J7QBW4_9BACT</name>
<keyword evidence="6 8" id="KW-0472">Membrane</keyword>
<dbReference type="AlphaFoldDB" id="A0A8J7QBW4"/>
<evidence type="ECO:0000256" key="7">
    <source>
        <dbReference type="ARBA" id="ARBA00023237"/>
    </source>
</evidence>
<comment type="similarity">
    <text evidence="8 9">Belongs to the TonB-dependent receptor family.</text>
</comment>
<keyword evidence="2 8" id="KW-0813">Transport</keyword>
<evidence type="ECO:0000256" key="3">
    <source>
        <dbReference type="ARBA" id="ARBA00022452"/>
    </source>
</evidence>
<dbReference type="GO" id="GO:0009279">
    <property type="term" value="C:cell outer membrane"/>
    <property type="evidence" value="ECO:0007669"/>
    <property type="project" value="UniProtKB-SubCell"/>
</dbReference>
<dbReference type="EMBL" id="JAFREP010000043">
    <property type="protein sequence ID" value="MBO1322786.1"/>
    <property type="molecule type" value="Genomic_DNA"/>
</dbReference>
<evidence type="ECO:0000313" key="13">
    <source>
        <dbReference type="EMBL" id="MBO1322786.1"/>
    </source>
</evidence>
<feature type="chain" id="PRO_5035290894" evidence="10">
    <location>
        <begin position="33"/>
        <end position="888"/>
    </location>
</feature>
<dbReference type="SUPFAM" id="SSF56935">
    <property type="entry name" value="Porins"/>
    <property type="match status" value="1"/>
</dbReference>
<dbReference type="PANTHER" id="PTHR47234:SF2">
    <property type="entry name" value="TONB-DEPENDENT RECEPTOR"/>
    <property type="match status" value="1"/>
</dbReference>
<evidence type="ECO:0000313" key="14">
    <source>
        <dbReference type="Proteomes" id="UP000664417"/>
    </source>
</evidence>
<feature type="domain" description="TonB-dependent receptor-like beta-barrel" evidence="11">
    <location>
        <begin position="384"/>
        <end position="852"/>
    </location>
</feature>
<evidence type="ECO:0000256" key="6">
    <source>
        <dbReference type="ARBA" id="ARBA00023136"/>
    </source>
</evidence>
<dbReference type="Gene3D" id="2.40.170.20">
    <property type="entry name" value="TonB-dependent receptor, beta-barrel domain"/>
    <property type="match status" value="1"/>
</dbReference>
<feature type="domain" description="TonB-dependent receptor plug" evidence="12">
    <location>
        <begin position="61"/>
        <end position="173"/>
    </location>
</feature>
<dbReference type="InterPro" id="IPR037066">
    <property type="entry name" value="Plug_dom_sf"/>
</dbReference>
<dbReference type="InterPro" id="IPR036942">
    <property type="entry name" value="Beta-barrel_TonB_sf"/>
</dbReference>
<evidence type="ECO:0000256" key="2">
    <source>
        <dbReference type="ARBA" id="ARBA00022448"/>
    </source>
</evidence>
<dbReference type="Pfam" id="PF07715">
    <property type="entry name" value="Plug"/>
    <property type="match status" value="1"/>
</dbReference>
<dbReference type="RefSeq" id="WP_207862757.1">
    <property type="nucleotide sequence ID" value="NZ_JAFREP010000043.1"/>
</dbReference>
<evidence type="ECO:0000256" key="1">
    <source>
        <dbReference type="ARBA" id="ARBA00004571"/>
    </source>
</evidence>
<keyword evidence="3 8" id="KW-1134">Transmembrane beta strand</keyword>
<comment type="caution">
    <text evidence="13">The sequence shown here is derived from an EMBL/GenBank/DDBJ whole genome shotgun (WGS) entry which is preliminary data.</text>
</comment>
<dbReference type="InterPro" id="IPR039426">
    <property type="entry name" value="TonB-dep_rcpt-like"/>
</dbReference>
<keyword evidence="7 8" id="KW-0998">Cell outer membrane</keyword>
<comment type="subcellular location">
    <subcellularLocation>
        <location evidence="1 8">Cell outer membrane</location>
        <topology evidence="1 8">Multi-pass membrane protein</topology>
    </subcellularLocation>
</comment>
<evidence type="ECO:0000256" key="8">
    <source>
        <dbReference type="PROSITE-ProRule" id="PRU01360"/>
    </source>
</evidence>
<keyword evidence="5 9" id="KW-0798">TonB box</keyword>
<accession>A0A8J7QBW4</accession>
<organism evidence="13 14">
    <name type="scientific">Acanthopleuribacter pedis</name>
    <dbReference type="NCBI Taxonomy" id="442870"/>
    <lineage>
        <taxon>Bacteria</taxon>
        <taxon>Pseudomonadati</taxon>
        <taxon>Acidobacteriota</taxon>
        <taxon>Holophagae</taxon>
        <taxon>Acanthopleuribacterales</taxon>
        <taxon>Acanthopleuribacteraceae</taxon>
        <taxon>Acanthopleuribacter</taxon>
    </lineage>
</organism>
<evidence type="ECO:0000256" key="9">
    <source>
        <dbReference type="RuleBase" id="RU003357"/>
    </source>
</evidence>
<evidence type="ECO:0000256" key="10">
    <source>
        <dbReference type="SAM" id="SignalP"/>
    </source>
</evidence>
<proteinExistence type="inferred from homology"/>